<dbReference type="Gene3D" id="2.60.40.1120">
    <property type="entry name" value="Carboxypeptidase-like, regulatory domain"/>
    <property type="match status" value="1"/>
</dbReference>
<protein>
    <submittedName>
        <fullName evidence="2">Carboxypeptidase-like regulatory domain-containing protein</fullName>
    </submittedName>
</protein>
<name>A0ABS9BK56_9BACT</name>
<evidence type="ECO:0000256" key="1">
    <source>
        <dbReference type="SAM" id="SignalP"/>
    </source>
</evidence>
<sequence length="105" mass="10934">MKKLQMTAMALGIATVSLFSFKDVNTATVKGTVSPAEGATQAWALSTSDTVKAPVANGTFELKNLKAGTYQIVIEAVAPYKNTAKDGVEVAEGATVDVGEIKLNQ</sequence>
<dbReference type="Proteomes" id="UP001200145">
    <property type="component" value="Unassembled WGS sequence"/>
</dbReference>
<evidence type="ECO:0000313" key="3">
    <source>
        <dbReference type="Proteomes" id="UP001200145"/>
    </source>
</evidence>
<keyword evidence="1" id="KW-0732">Signal</keyword>
<dbReference type="EMBL" id="JAKEVY010000003">
    <property type="protein sequence ID" value="MCF1715492.1"/>
    <property type="molecule type" value="Genomic_DNA"/>
</dbReference>
<dbReference type="SUPFAM" id="SSF49452">
    <property type="entry name" value="Starch-binding domain-like"/>
    <property type="match status" value="1"/>
</dbReference>
<dbReference type="InterPro" id="IPR013784">
    <property type="entry name" value="Carb-bd-like_fold"/>
</dbReference>
<gene>
    <name evidence="2" type="ORF">L0U88_12720</name>
</gene>
<proteinExistence type="predicted"/>
<organism evidence="2 3">
    <name type="scientific">Flavihumibacter fluminis</name>
    <dbReference type="NCBI Taxonomy" id="2909236"/>
    <lineage>
        <taxon>Bacteria</taxon>
        <taxon>Pseudomonadati</taxon>
        <taxon>Bacteroidota</taxon>
        <taxon>Chitinophagia</taxon>
        <taxon>Chitinophagales</taxon>
        <taxon>Chitinophagaceae</taxon>
        <taxon>Flavihumibacter</taxon>
    </lineage>
</organism>
<accession>A0ABS9BK56</accession>
<reference evidence="2 3" key="1">
    <citation type="submission" date="2022-01" db="EMBL/GenBank/DDBJ databases">
        <title>Flavihumibacter sp. nov., isolated from sediment of a river.</title>
        <authorList>
            <person name="Liu H."/>
        </authorList>
    </citation>
    <scope>NUCLEOTIDE SEQUENCE [LARGE SCALE GENOMIC DNA]</scope>
    <source>
        <strain evidence="2 3">RY-1</strain>
    </source>
</reference>
<evidence type="ECO:0000313" key="2">
    <source>
        <dbReference type="EMBL" id="MCF1715492.1"/>
    </source>
</evidence>
<feature type="chain" id="PRO_5047017367" evidence="1">
    <location>
        <begin position="23"/>
        <end position="105"/>
    </location>
</feature>
<comment type="caution">
    <text evidence="2">The sequence shown here is derived from an EMBL/GenBank/DDBJ whole genome shotgun (WGS) entry which is preliminary data.</text>
</comment>
<feature type="signal peptide" evidence="1">
    <location>
        <begin position="1"/>
        <end position="22"/>
    </location>
</feature>
<dbReference type="RefSeq" id="WP_234866445.1">
    <property type="nucleotide sequence ID" value="NZ_JAKEVY010000003.1"/>
</dbReference>
<keyword evidence="3" id="KW-1185">Reference proteome</keyword>